<reference evidence="1 2" key="1">
    <citation type="submission" date="2017-05" db="EMBL/GenBank/DDBJ databases">
        <authorList>
            <person name="Varghese N."/>
            <person name="Submissions S."/>
        </authorList>
    </citation>
    <scope>NUCLEOTIDE SEQUENCE [LARGE SCALE GENOMIC DNA]</scope>
    <source>
        <strain evidence="1 2">MACB1020</strain>
    </source>
</reference>
<gene>
    <name evidence="1" type="ORF">SAMN05216240_0778</name>
</gene>
<organism evidence="1 2">
    <name type="scientific">Caldicellulosiruptor bescii</name>
    <name type="common">Anaerocellum thermophilum</name>
    <dbReference type="NCBI Taxonomy" id="31899"/>
    <lineage>
        <taxon>Bacteria</taxon>
        <taxon>Bacillati</taxon>
        <taxon>Bacillota</taxon>
        <taxon>Bacillota incertae sedis</taxon>
        <taxon>Caldicellulosiruptorales</taxon>
        <taxon>Caldicellulosiruptoraceae</taxon>
        <taxon>Caldicellulosiruptor</taxon>
    </lineage>
</organism>
<evidence type="ECO:0000313" key="1">
    <source>
        <dbReference type="EMBL" id="SMR92024.1"/>
    </source>
</evidence>
<sequence length="115" mass="13279">MIALSGPEFVRKPRDEIINEILESIAKEEMAIANLMNAEAEKIKRVVGSHDLPKAEDFSQLLSLQKLVAEILEKLIQKQNIIIKKLDMIREFKATIIKKEKPHPYHAMPQYDNEE</sequence>
<evidence type="ECO:0000313" key="2">
    <source>
        <dbReference type="Proteomes" id="UP000196803"/>
    </source>
</evidence>
<dbReference type="GeneID" id="31773622"/>
<accession>A0ABY1S6G1</accession>
<comment type="caution">
    <text evidence="1">The sequence shown here is derived from an EMBL/GenBank/DDBJ whole genome shotgun (WGS) entry which is preliminary data.</text>
</comment>
<dbReference type="Proteomes" id="UP000196803">
    <property type="component" value="Unassembled WGS sequence"/>
</dbReference>
<keyword evidence="2" id="KW-1185">Reference proteome</keyword>
<dbReference type="EMBL" id="FXXC01000001">
    <property type="protein sequence ID" value="SMR92024.1"/>
    <property type="molecule type" value="Genomic_DNA"/>
</dbReference>
<proteinExistence type="predicted"/>
<dbReference type="Pfam" id="PF26595">
    <property type="entry name" value="A_ENA"/>
    <property type="match status" value="1"/>
</dbReference>
<protein>
    <submittedName>
        <fullName evidence="1">Uncharacterized protein</fullName>
    </submittedName>
</protein>
<name>A0ABY1S6G1_CALBS</name>
<dbReference type="RefSeq" id="WP_015908600.1">
    <property type="nucleotide sequence ID" value="NZ_FUZJ01000001.1"/>
</dbReference>
<dbReference type="InterPro" id="IPR058705">
    <property type="entry name" value="A_ENA"/>
</dbReference>